<evidence type="ECO:0008006" key="4">
    <source>
        <dbReference type="Google" id="ProtNLM"/>
    </source>
</evidence>
<sequence length="433" mass="47466">MKTYPYFKFMILFVFVAIAACSKKEDPIGTPAQSLSIALKSDAGDGELEVLSTGEMVTFTITGSDGEDYTSSSKIYVNDAEIQEPSYTFNTTGTYTVKAVYENINSNILNFEVLAPTERALTVDVSRAMKNQTVTFGLFDSNGNNTASDATFYVNGNAISGFTFSSASEGNFEVYAEYMVNNETFTTPVKDFSVYIPKRNVVIEDYTGTWCGYCLDALVAIDHAKELTPYISVVAIHKTAISIPDPMDFAQIEDLQDEFNVPDSFPQTQLNRTEAWNDPYDFTAVTNLAGAETDLSVAINSQINGSNLSVDVKVVYANGSEPGDKLVVYLIESGVVAPQANYFNTVEGHPYYGQGNPIPDFVHNDALRNSLSNLFGDAIPETSAYQVYSKNYTFTVPAEYNADNLSFVVMVVKADNSAKNSQHAELGENKIFQ</sequence>
<dbReference type="RefSeq" id="WP_068761172.1">
    <property type="nucleotide sequence ID" value="NZ_LXIE01000005.1"/>
</dbReference>
<protein>
    <recommendedName>
        <fullName evidence="4">Omp28-related outer membrane protein</fullName>
    </recommendedName>
</protein>
<accession>A0A1A9LHR7</accession>
<dbReference type="STRING" id="1385699.A7A78_09760"/>
<reference evidence="2 3" key="1">
    <citation type="submission" date="2016-05" db="EMBL/GenBank/DDBJ databases">
        <title>Genome sequencing of Vitellibacter soesokkakensis RSSK-12.</title>
        <authorList>
            <person name="Thevarajoo S."/>
            <person name="Selvaratnam C."/>
            <person name="Goh K.M."/>
            <person name="Chan K.-G."/>
            <person name="Chong C.S."/>
        </authorList>
    </citation>
    <scope>NUCLEOTIDE SEQUENCE [LARGE SCALE GENOMIC DNA]</scope>
    <source>
        <strain evidence="2 3">RSSK-12</strain>
    </source>
</reference>
<dbReference type="InterPro" id="IPR036249">
    <property type="entry name" value="Thioredoxin-like_sf"/>
</dbReference>
<organism evidence="2 3">
    <name type="scientific">Aequorivita soesokkakensis</name>
    <dbReference type="NCBI Taxonomy" id="1385699"/>
    <lineage>
        <taxon>Bacteria</taxon>
        <taxon>Pseudomonadati</taxon>
        <taxon>Bacteroidota</taxon>
        <taxon>Flavobacteriia</taxon>
        <taxon>Flavobacteriales</taxon>
        <taxon>Flavobacteriaceae</taxon>
        <taxon>Aequorivita</taxon>
    </lineage>
</organism>
<evidence type="ECO:0000313" key="2">
    <source>
        <dbReference type="EMBL" id="OAD92025.1"/>
    </source>
</evidence>
<dbReference type="AlphaFoldDB" id="A0A1A9LHR7"/>
<dbReference type="EMBL" id="LXIE01000005">
    <property type="protein sequence ID" value="OAD92025.1"/>
    <property type="molecule type" value="Genomic_DNA"/>
</dbReference>
<dbReference type="Gene3D" id="2.60.40.10">
    <property type="entry name" value="Immunoglobulins"/>
    <property type="match status" value="1"/>
</dbReference>
<proteinExistence type="predicted"/>
<name>A0A1A9LHR7_9FLAO</name>
<dbReference type="PROSITE" id="PS51257">
    <property type="entry name" value="PROKAR_LIPOPROTEIN"/>
    <property type="match status" value="1"/>
</dbReference>
<dbReference type="Proteomes" id="UP000077552">
    <property type="component" value="Unassembled WGS sequence"/>
</dbReference>
<dbReference type="InterPro" id="IPR021615">
    <property type="entry name" value="Omp28"/>
</dbReference>
<evidence type="ECO:0000256" key="1">
    <source>
        <dbReference type="SAM" id="SignalP"/>
    </source>
</evidence>
<comment type="caution">
    <text evidence="2">The sequence shown here is derived from an EMBL/GenBank/DDBJ whole genome shotgun (WGS) entry which is preliminary data.</text>
</comment>
<keyword evidence="3" id="KW-1185">Reference proteome</keyword>
<dbReference type="OrthoDB" id="1081990at2"/>
<dbReference type="Pfam" id="PF11551">
    <property type="entry name" value="Omp28"/>
    <property type="match status" value="1"/>
</dbReference>
<gene>
    <name evidence="2" type="ORF">A7A78_09760</name>
</gene>
<feature type="chain" id="PRO_5008392310" description="Omp28-related outer membrane protein" evidence="1">
    <location>
        <begin position="20"/>
        <end position="433"/>
    </location>
</feature>
<feature type="signal peptide" evidence="1">
    <location>
        <begin position="1"/>
        <end position="19"/>
    </location>
</feature>
<dbReference type="InterPro" id="IPR013783">
    <property type="entry name" value="Ig-like_fold"/>
</dbReference>
<dbReference type="SUPFAM" id="SSF52833">
    <property type="entry name" value="Thioredoxin-like"/>
    <property type="match status" value="1"/>
</dbReference>
<evidence type="ECO:0000313" key="3">
    <source>
        <dbReference type="Proteomes" id="UP000077552"/>
    </source>
</evidence>
<keyword evidence="1" id="KW-0732">Signal</keyword>